<keyword evidence="3" id="KW-1185">Reference proteome</keyword>
<feature type="compositionally biased region" description="Acidic residues" evidence="1">
    <location>
        <begin position="66"/>
        <end position="82"/>
    </location>
</feature>
<sequence>MRGLRIAILPATLALAGCGGQTPERGDDAREAEGEVLGGSISDEMLPLDQLRSQSPVLRAARAEQEGEAGEEGETTDVDGEAAAEPAPAGEEPPAG</sequence>
<evidence type="ECO:0008006" key="4">
    <source>
        <dbReference type="Google" id="ProtNLM"/>
    </source>
</evidence>
<evidence type="ECO:0000313" key="3">
    <source>
        <dbReference type="Proteomes" id="UP001343492"/>
    </source>
</evidence>
<dbReference type="Proteomes" id="UP001343492">
    <property type="component" value="Unassembled WGS sequence"/>
</dbReference>
<evidence type="ECO:0000313" key="2">
    <source>
        <dbReference type="EMBL" id="MEE1876777.1"/>
    </source>
</evidence>
<reference evidence="2 3" key="1">
    <citation type="submission" date="2024-01" db="EMBL/GenBank/DDBJ databases">
        <title>The genome sequence of Erythrobacteraceae sp. strain 1XM1-14.</title>
        <authorList>
            <person name="Liu Y."/>
        </authorList>
    </citation>
    <scope>NUCLEOTIDE SEQUENCE [LARGE SCALE GENOMIC DNA]</scope>
    <source>
        <strain evidence="2 3">1XM1-14</strain>
    </source>
</reference>
<feature type="compositionally biased region" description="Low complexity" evidence="1">
    <location>
        <begin position="83"/>
        <end position="96"/>
    </location>
</feature>
<accession>A0ABU7GCD9</accession>
<feature type="region of interest" description="Disordered" evidence="1">
    <location>
        <begin position="58"/>
        <end position="96"/>
    </location>
</feature>
<comment type="caution">
    <text evidence="2">The sequence shown here is derived from an EMBL/GenBank/DDBJ whole genome shotgun (WGS) entry which is preliminary data.</text>
</comment>
<protein>
    <recommendedName>
        <fullName evidence="4">DUF3035 domain-containing protein</fullName>
    </recommendedName>
</protein>
<dbReference type="RefSeq" id="WP_354143888.1">
    <property type="nucleotide sequence ID" value="NZ_JAZDQV010000003.1"/>
</dbReference>
<dbReference type="EMBL" id="JAZDQV010000003">
    <property type="protein sequence ID" value="MEE1876777.1"/>
    <property type="molecule type" value="Genomic_DNA"/>
</dbReference>
<name>A0ABU7GCD9_9SPHN</name>
<evidence type="ECO:0000256" key="1">
    <source>
        <dbReference type="SAM" id="MobiDB-lite"/>
    </source>
</evidence>
<organism evidence="2 3">
    <name type="scientific">Altererythrobacter litoralis</name>
    <dbReference type="NCBI Taxonomy" id="3113904"/>
    <lineage>
        <taxon>Bacteria</taxon>
        <taxon>Pseudomonadati</taxon>
        <taxon>Pseudomonadota</taxon>
        <taxon>Alphaproteobacteria</taxon>
        <taxon>Sphingomonadales</taxon>
        <taxon>Erythrobacteraceae</taxon>
        <taxon>Altererythrobacter</taxon>
    </lineage>
</organism>
<dbReference type="PROSITE" id="PS51257">
    <property type="entry name" value="PROKAR_LIPOPROTEIN"/>
    <property type="match status" value="1"/>
</dbReference>
<gene>
    <name evidence="2" type="ORF">VRS74_03625</name>
</gene>
<proteinExistence type="predicted"/>